<dbReference type="AlphaFoldDB" id="A0A0D2XLG5"/>
<dbReference type="PANTHER" id="PTHR10039">
    <property type="entry name" value="AMELOGENIN"/>
    <property type="match status" value="1"/>
</dbReference>
<name>A0A0D2XLG5_FUSOF</name>
<reference evidence="4" key="1">
    <citation type="journal article" date="2012" name="Mol. Plant Microbe Interact.">
        <title>A highly conserved effector in Fusarium oxysporum is required for full virulence on Arabidopsis.</title>
        <authorList>
            <person name="Thatcher L.F."/>
            <person name="Gardiner D.M."/>
            <person name="Kazan K."/>
            <person name="Manners J."/>
        </authorList>
    </citation>
    <scope>NUCLEOTIDE SEQUENCE [LARGE SCALE GENOMIC DNA]</scope>
    <source>
        <strain evidence="4">Fo5176</strain>
    </source>
</reference>
<dbReference type="Proteomes" id="UP000002489">
    <property type="component" value="Unassembled WGS sequence"/>
</dbReference>
<organism evidence="3 4">
    <name type="scientific">Fusarium oxysporum (strain Fo5176)</name>
    <name type="common">Fusarium vascular wilt</name>
    <dbReference type="NCBI Taxonomy" id="660025"/>
    <lineage>
        <taxon>Eukaryota</taxon>
        <taxon>Fungi</taxon>
        <taxon>Dikarya</taxon>
        <taxon>Ascomycota</taxon>
        <taxon>Pezizomycotina</taxon>
        <taxon>Sordariomycetes</taxon>
        <taxon>Hypocreomycetidae</taxon>
        <taxon>Hypocreales</taxon>
        <taxon>Nectriaceae</taxon>
        <taxon>Fusarium</taxon>
        <taxon>Fusarium oxysporum species complex</taxon>
    </lineage>
</organism>
<dbReference type="PANTHER" id="PTHR10039:SF14">
    <property type="entry name" value="NACHT DOMAIN-CONTAINING PROTEIN"/>
    <property type="match status" value="1"/>
</dbReference>
<evidence type="ECO:0000256" key="1">
    <source>
        <dbReference type="ARBA" id="ARBA00022737"/>
    </source>
</evidence>
<dbReference type="Gene3D" id="3.40.50.300">
    <property type="entry name" value="P-loop containing nucleotide triphosphate hydrolases"/>
    <property type="match status" value="1"/>
</dbReference>
<dbReference type="Pfam" id="PF24883">
    <property type="entry name" value="NPHP3_N"/>
    <property type="match status" value="1"/>
</dbReference>
<keyword evidence="1" id="KW-0677">Repeat</keyword>
<evidence type="ECO:0000313" key="3">
    <source>
        <dbReference type="EnsemblFungi" id="FOXG_04789P0"/>
    </source>
</evidence>
<proteinExistence type="predicted"/>
<dbReference type="InterPro" id="IPR056884">
    <property type="entry name" value="NPHP3-like_N"/>
</dbReference>
<feature type="domain" description="Nephrocystin 3-like N-terminal" evidence="2">
    <location>
        <begin position="185"/>
        <end position="330"/>
    </location>
</feature>
<accession>A0A0D2XLG5</accession>
<dbReference type="InterPro" id="IPR027417">
    <property type="entry name" value="P-loop_NTPase"/>
</dbReference>
<evidence type="ECO:0000259" key="2">
    <source>
        <dbReference type="Pfam" id="PF24883"/>
    </source>
</evidence>
<dbReference type="EnsemblFungi" id="FOXG_04789T0">
    <property type="protein sequence ID" value="FOXG_04789P0"/>
    <property type="gene ID" value="FOXG_04789"/>
</dbReference>
<evidence type="ECO:0000313" key="4">
    <source>
        <dbReference type="Proteomes" id="UP000002489"/>
    </source>
</evidence>
<reference evidence="3" key="2">
    <citation type="submission" date="2025-08" db="UniProtKB">
        <authorList>
            <consortium name="EnsemblFungi"/>
        </authorList>
    </citation>
    <scope>IDENTIFICATION</scope>
    <source>
        <strain evidence="3">4287 / CBS 123668 / FGSC 9935 / NRRL 34936</strain>
    </source>
</reference>
<protein>
    <recommendedName>
        <fullName evidence="2">Nephrocystin 3-like N-terminal domain-containing protein</fullName>
    </recommendedName>
</protein>
<sequence>MTTIQRAFEAAMLDFKDKFKGHSFYDQIVQITSIEQSFDALLNTLEEIGNILPDFCELAEIFADNNRLQELLVLYFRDILQFYLISTKFFSMRRLRVVFEMFWPSHRDRIQVVVKHMASHCDLIRKEVRMEEIRRADELRNRELQHFVQTEENNIAQEYASHRAHISPKSYDGDLYRFSEAVCNGTGKWLFRDLSFQNWLAATYLGKTLLASSVIKHTQSLDGTHTVFAFLTYLDSRISALSILHSLIFQLASTSLSLKTMLRQSDLQHLGNDFKVAATLFRTLIQSAGVVRVIIDGLDEIEPTQRSKLIKELVRLSGECEECHILLTSRAESDISGDLDGKTIDIQVDKNNAGSIQVFINQTMGEWFKERDFVPDVQDQLQGWAAPLAFRAKVMVGFYSRLMHLQISKEETLLARYLAGWDVPHHP</sequence>